<evidence type="ECO:0000313" key="2">
    <source>
        <dbReference type="EMBL" id="MPC62120.1"/>
    </source>
</evidence>
<dbReference type="OrthoDB" id="6350180at2759"/>
<protein>
    <submittedName>
        <fullName evidence="2">PiggyBac transposable element-derived protein 4</fullName>
    </submittedName>
</protein>
<keyword evidence="3" id="KW-1185">Reference proteome</keyword>
<reference evidence="2 3" key="1">
    <citation type="submission" date="2019-05" db="EMBL/GenBank/DDBJ databases">
        <title>Another draft genome of Portunus trituberculatus and its Hox gene families provides insights of decapod evolution.</title>
        <authorList>
            <person name="Jeong J.-H."/>
            <person name="Song I."/>
            <person name="Kim S."/>
            <person name="Choi T."/>
            <person name="Kim D."/>
            <person name="Ryu S."/>
            <person name="Kim W."/>
        </authorList>
    </citation>
    <scope>NUCLEOTIDE SEQUENCE [LARGE SCALE GENOMIC DNA]</scope>
    <source>
        <tissue evidence="2">Muscle</tissue>
    </source>
</reference>
<dbReference type="AlphaFoldDB" id="A0A5B7GPS1"/>
<evidence type="ECO:0000259" key="1">
    <source>
        <dbReference type="Pfam" id="PF13843"/>
    </source>
</evidence>
<dbReference type="Proteomes" id="UP000324222">
    <property type="component" value="Unassembled WGS sequence"/>
</dbReference>
<organism evidence="2 3">
    <name type="scientific">Portunus trituberculatus</name>
    <name type="common">Swimming crab</name>
    <name type="synonym">Neptunus trituberculatus</name>
    <dbReference type="NCBI Taxonomy" id="210409"/>
    <lineage>
        <taxon>Eukaryota</taxon>
        <taxon>Metazoa</taxon>
        <taxon>Ecdysozoa</taxon>
        <taxon>Arthropoda</taxon>
        <taxon>Crustacea</taxon>
        <taxon>Multicrustacea</taxon>
        <taxon>Malacostraca</taxon>
        <taxon>Eumalacostraca</taxon>
        <taxon>Eucarida</taxon>
        <taxon>Decapoda</taxon>
        <taxon>Pleocyemata</taxon>
        <taxon>Brachyura</taxon>
        <taxon>Eubrachyura</taxon>
        <taxon>Portunoidea</taxon>
        <taxon>Portunidae</taxon>
        <taxon>Portuninae</taxon>
        <taxon>Portunus</taxon>
    </lineage>
</organism>
<name>A0A5B7GPS1_PORTR</name>
<comment type="caution">
    <text evidence="2">The sequence shown here is derived from an EMBL/GenBank/DDBJ whole genome shotgun (WGS) entry which is preliminary data.</text>
</comment>
<dbReference type="Pfam" id="PF13843">
    <property type="entry name" value="DDE_Tnp_1_7"/>
    <property type="match status" value="1"/>
</dbReference>
<gene>
    <name evidence="2" type="primary">PGBD4_7</name>
    <name evidence="2" type="ORF">E2C01_056203</name>
</gene>
<proteinExistence type="predicted"/>
<dbReference type="InterPro" id="IPR029526">
    <property type="entry name" value="PGBD"/>
</dbReference>
<feature type="domain" description="PiggyBac transposable element-derived protein" evidence="1">
    <location>
        <begin position="48"/>
        <end position="174"/>
    </location>
</feature>
<dbReference type="PANTHER" id="PTHR46599">
    <property type="entry name" value="PIGGYBAC TRANSPOSABLE ELEMENT-DERIVED PROTEIN 4"/>
    <property type="match status" value="1"/>
</dbReference>
<accession>A0A5B7GPS1</accession>
<dbReference type="PANTHER" id="PTHR46599:SF3">
    <property type="entry name" value="PIGGYBAC TRANSPOSABLE ELEMENT-DERIVED PROTEIN 4"/>
    <property type="match status" value="1"/>
</dbReference>
<sequence>MPRMYMYWAKDFMVGGPKIFCKEVMTRSRFLCLLKFLSASIDLSMSEQEVVYLLGDLLDKGQHVVTDNWYTNLQLGRYLLTRDTLLTGVVRADRGPPKMLKNGKLARHQATFARNGNTLVVKYMDRKEVNVLTTQYTASIVEKTKTFFGDQTVFYNKPLHIEKYNNLMGSVDMAD</sequence>
<evidence type="ECO:0000313" key="3">
    <source>
        <dbReference type="Proteomes" id="UP000324222"/>
    </source>
</evidence>
<dbReference type="EMBL" id="VSRR010019312">
    <property type="protein sequence ID" value="MPC62120.1"/>
    <property type="molecule type" value="Genomic_DNA"/>
</dbReference>